<dbReference type="AlphaFoldDB" id="A0A1W0WLT1"/>
<dbReference type="OrthoDB" id="8173378at2759"/>
<dbReference type="GO" id="GO:0030514">
    <property type="term" value="P:negative regulation of BMP signaling pathway"/>
    <property type="evidence" value="ECO:0007669"/>
    <property type="project" value="TreeGrafter"/>
</dbReference>
<evidence type="ECO:0000256" key="1">
    <source>
        <dbReference type="SAM" id="SignalP"/>
    </source>
</evidence>
<dbReference type="PANTHER" id="PTHR46303:SF1">
    <property type="entry name" value="VWFC DOMAIN-CONTAINING PROTEIN"/>
    <property type="match status" value="1"/>
</dbReference>
<keyword evidence="1" id="KW-0732">Signal</keyword>
<dbReference type="GO" id="GO:0005615">
    <property type="term" value="C:extracellular space"/>
    <property type="evidence" value="ECO:0007669"/>
    <property type="project" value="TreeGrafter"/>
</dbReference>
<sequence length="451" mass="50105">MALTTINAVVVGFCILASLFPQVWALPVNPSCEFHNAHGKQIYPVGDSWEVRVGSQKDFQCMNCTCLTSSLSVQCLPLAAKKCPDLDDCLKIVDVAGSCCPVCEEVVNQVDKKSSHVESTLATDDTGAGPEGCIHNGLIYREGERWAPGSNTTAVRPNHDDQCVQCECQGGYTICYLKMCPTFACRGMVIATQDNCCPVCEEFLPTVFNSQSLPVSDASADEISNGVTEDDFDPYTELADEEKQECISGPEKYEHGATWHPVIPPFGRMKCVLCECDSGQIRCKRPACPENLPCSRPVTKPGQCCPVCDESNEIVNVSTGTFLCVRNGDYLVYENLHGGTVEILLRLPEEDMLWKHTWKMGTNSAEVLSTKEMKLREFKRLHSADHYRLLGVSKPRKVQRFSRRMNKIRHTCHQRCSKRVERLVQVLQIQAAQSGRKAECPDRSRPVNTAL</sequence>
<dbReference type="Pfam" id="PF00093">
    <property type="entry name" value="VWC"/>
    <property type="match status" value="2"/>
</dbReference>
<feature type="domain" description="VWFC" evidence="2">
    <location>
        <begin position="131"/>
        <end position="201"/>
    </location>
</feature>
<gene>
    <name evidence="3" type="ORF">BV898_09651</name>
</gene>
<protein>
    <submittedName>
        <fullName evidence="3">Chordin-like protein 1</fullName>
    </submittedName>
</protein>
<dbReference type="GO" id="GO:0036122">
    <property type="term" value="F:BMP binding"/>
    <property type="evidence" value="ECO:0007669"/>
    <property type="project" value="TreeGrafter"/>
</dbReference>
<evidence type="ECO:0000259" key="2">
    <source>
        <dbReference type="PROSITE" id="PS50184"/>
    </source>
</evidence>
<dbReference type="SMART" id="SM00214">
    <property type="entry name" value="VWC"/>
    <property type="match status" value="3"/>
</dbReference>
<dbReference type="InterPro" id="IPR045717">
    <property type="entry name" value="CHRDL1/2"/>
</dbReference>
<reference evidence="4" key="1">
    <citation type="submission" date="2017-01" db="EMBL/GenBank/DDBJ databases">
        <title>Comparative genomics of anhydrobiosis in the tardigrade Hypsibius dujardini.</title>
        <authorList>
            <person name="Yoshida Y."/>
            <person name="Koutsovoulos G."/>
            <person name="Laetsch D."/>
            <person name="Stevens L."/>
            <person name="Kumar S."/>
            <person name="Horikawa D."/>
            <person name="Ishino K."/>
            <person name="Komine S."/>
            <person name="Tomita M."/>
            <person name="Blaxter M."/>
            <person name="Arakawa K."/>
        </authorList>
    </citation>
    <scope>NUCLEOTIDE SEQUENCE [LARGE SCALE GENOMIC DNA]</scope>
    <source>
        <strain evidence="4">Z151</strain>
    </source>
</reference>
<feature type="domain" description="VWFC" evidence="2">
    <location>
        <begin position="30"/>
        <end position="104"/>
    </location>
</feature>
<dbReference type="PROSITE" id="PS01208">
    <property type="entry name" value="VWFC_1"/>
    <property type="match status" value="2"/>
</dbReference>
<evidence type="ECO:0000313" key="4">
    <source>
        <dbReference type="Proteomes" id="UP000192578"/>
    </source>
</evidence>
<comment type="caution">
    <text evidence="3">The sequence shown here is derived from an EMBL/GenBank/DDBJ whole genome shotgun (WGS) entry which is preliminary data.</text>
</comment>
<feature type="domain" description="VWFC" evidence="2">
    <location>
        <begin position="244"/>
        <end position="309"/>
    </location>
</feature>
<organism evidence="3 4">
    <name type="scientific">Hypsibius exemplaris</name>
    <name type="common">Freshwater tardigrade</name>
    <dbReference type="NCBI Taxonomy" id="2072580"/>
    <lineage>
        <taxon>Eukaryota</taxon>
        <taxon>Metazoa</taxon>
        <taxon>Ecdysozoa</taxon>
        <taxon>Tardigrada</taxon>
        <taxon>Eutardigrada</taxon>
        <taxon>Parachela</taxon>
        <taxon>Hypsibioidea</taxon>
        <taxon>Hypsibiidae</taxon>
        <taxon>Hypsibius</taxon>
    </lineage>
</organism>
<dbReference type="Gene3D" id="2.10.70.10">
    <property type="entry name" value="Complement Module, domain 1"/>
    <property type="match status" value="1"/>
</dbReference>
<dbReference type="InterPro" id="IPR001007">
    <property type="entry name" value="VWF_dom"/>
</dbReference>
<dbReference type="PANTHER" id="PTHR46303">
    <property type="entry name" value="VWFC DOMAIN-CONTAINING PROTEIN"/>
    <property type="match status" value="1"/>
</dbReference>
<feature type="signal peptide" evidence="1">
    <location>
        <begin position="1"/>
        <end position="25"/>
    </location>
</feature>
<keyword evidence="4" id="KW-1185">Reference proteome</keyword>
<feature type="chain" id="PRO_5013320419" evidence="1">
    <location>
        <begin position="26"/>
        <end position="451"/>
    </location>
</feature>
<dbReference type="Proteomes" id="UP000192578">
    <property type="component" value="Unassembled WGS sequence"/>
</dbReference>
<name>A0A1W0WLT1_HYPEX</name>
<dbReference type="PROSITE" id="PS50184">
    <property type="entry name" value="VWFC_2"/>
    <property type="match status" value="3"/>
</dbReference>
<dbReference type="GO" id="GO:0030154">
    <property type="term" value="P:cell differentiation"/>
    <property type="evidence" value="ECO:0007669"/>
    <property type="project" value="TreeGrafter"/>
</dbReference>
<dbReference type="EMBL" id="MTYJ01000077">
    <property type="protein sequence ID" value="OQV16166.1"/>
    <property type="molecule type" value="Genomic_DNA"/>
</dbReference>
<accession>A0A1W0WLT1</accession>
<dbReference type="SUPFAM" id="SSF57603">
    <property type="entry name" value="FnI-like domain"/>
    <property type="match status" value="3"/>
</dbReference>
<dbReference type="Gene3D" id="6.20.200.20">
    <property type="match status" value="2"/>
</dbReference>
<evidence type="ECO:0000313" key="3">
    <source>
        <dbReference type="EMBL" id="OQV16166.1"/>
    </source>
</evidence>
<proteinExistence type="predicted"/>